<feature type="compositionally biased region" description="Basic and acidic residues" evidence="1">
    <location>
        <begin position="135"/>
        <end position="147"/>
    </location>
</feature>
<dbReference type="EMBL" id="QGKY02000190">
    <property type="protein sequence ID" value="KAF2588193.1"/>
    <property type="molecule type" value="Genomic_DNA"/>
</dbReference>
<evidence type="ECO:0000313" key="2">
    <source>
        <dbReference type="EMBL" id="KAF2588193.1"/>
    </source>
</evidence>
<feature type="compositionally biased region" description="Acidic residues" evidence="1">
    <location>
        <begin position="102"/>
        <end position="112"/>
    </location>
</feature>
<feature type="compositionally biased region" description="Polar residues" evidence="1">
    <location>
        <begin position="1"/>
        <end position="15"/>
    </location>
</feature>
<name>A0A8S9K3I9_BRACR</name>
<organism evidence="2">
    <name type="scientific">Brassica cretica</name>
    <name type="common">Mustard</name>
    <dbReference type="NCBI Taxonomy" id="69181"/>
    <lineage>
        <taxon>Eukaryota</taxon>
        <taxon>Viridiplantae</taxon>
        <taxon>Streptophyta</taxon>
        <taxon>Embryophyta</taxon>
        <taxon>Tracheophyta</taxon>
        <taxon>Spermatophyta</taxon>
        <taxon>Magnoliopsida</taxon>
        <taxon>eudicotyledons</taxon>
        <taxon>Gunneridae</taxon>
        <taxon>Pentapetalae</taxon>
        <taxon>rosids</taxon>
        <taxon>malvids</taxon>
        <taxon>Brassicales</taxon>
        <taxon>Brassicaceae</taxon>
        <taxon>Brassiceae</taxon>
        <taxon>Brassica</taxon>
    </lineage>
</organism>
<accession>A0A8S9K3I9</accession>
<protein>
    <submittedName>
        <fullName evidence="2">Uncharacterized protein</fullName>
    </submittedName>
</protein>
<feature type="region of interest" description="Disordered" evidence="1">
    <location>
        <begin position="1"/>
        <end position="27"/>
    </location>
</feature>
<comment type="caution">
    <text evidence="2">The sequence shown here is derived from an EMBL/GenBank/DDBJ whole genome shotgun (WGS) entry which is preliminary data.</text>
</comment>
<feature type="compositionally biased region" description="Basic and acidic residues" evidence="1">
    <location>
        <begin position="90"/>
        <end position="101"/>
    </location>
</feature>
<evidence type="ECO:0000256" key="1">
    <source>
        <dbReference type="SAM" id="MobiDB-lite"/>
    </source>
</evidence>
<gene>
    <name evidence="3" type="ORF">F2Q68_00039827</name>
    <name evidence="2" type="ORF">F2Q70_00039134</name>
</gene>
<evidence type="ECO:0000313" key="3">
    <source>
        <dbReference type="EMBL" id="KAF2617084.1"/>
    </source>
</evidence>
<sequence length="165" mass="18163">MPQDDTVSGASGDKSTPTHEAAPPISADFMSSIMARFTHQDEVQKATNKQLPALVAALTAPAGQTSRPQPFRRKKSPAQGEWQRPPNESQSKDDDKAPKDDGGDDCSVDEEQPTNRRCQQALSSDDENDDTPPFDDLRDFLKRKLEPEDSNNPIDTDLRLTLNAT</sequence>
<feature type="compositionally biased region" description="Acidic residues" evidence="1">
    <location>
        <begin position="124"/>
        <end position="133"/>
    </location>
</feature>
<reference evidence="2" key="1">
    <citation type="submission" date="2019-12" db="EMBL/GenBank/DDBJ databases">
        <title>Genome sequencing and annotation of Brassica cretica.</title>
        <authorList>
            <person name="Studholme D.J."/>
            <person name="Sarris P.F."/>
        </authorList>
    </citation>
    <scope>NUCLEOTIDE SEQUENCE</scope>
    <source>
        <strain evidence="3">PFS-001/15</strain>
        <strain evidence="2">PFS-102/07</strain>
        <tissue evidence="2">Leaf</tissue>
    </source>
</reference>
<dbReference type="AlphaFoldDB" id="A0A8S9K3I9"/>
<dbReference type="EMBL" id="QGKW02000007">
    <property type="protein sequence ID" value="KAF2617084.1"/>
    <property type="molecule type" value="Genomic_DNA"/>
</dbReference>
<proteinExistence type="predicted"/>
<dbReference type="Proteomes" id="UP000712281">
    <property type="component" value="Unassembled WGS sequence"/>
</dbReference>
<feature type="region of interest" description="Disordered" evidence="1">
    <location>
        <begin position="57"/>
        <end position="165"/>
    </location>
</feature>